<dbReference type="WBParaSite" id="SSLN_0002065801-mRNA-1">
    <property type="protein sequence ID" value="SSLN_0002065801-mRNA-1"/>
    <property type="gene ID" value="SSLN_0002065801"/>
</dbReference>
<accession>A0A183TTW9</accession>
<proteinExistence type="predicted"/>
<dbReference type="AlphaFoldDB" id="A0A183TTW9"/>
<reference evidence="1" key="1">
    <citation type="submission" date="2016-06" db="UniProtKB">
        <authorList>
            <consortium name="WormBaseParasite"/>
        </authorList>
    </citation>
    <scope>IDENTIFICATION</scope>
</reference>
<sequence length="95" mass="10748">LLGLPACLQSPDEALRTPLVDEEELVEDEASLLRNEALALARNSLKQFSATSPYVPRIVEGVSRAIEATVRKVRGFGKYVWRRLGRSLEWHKKMD</sequence>
<organism evidence="1">
    <name type="scientific">Schistocephalus solidus</name>
    <name type="common">Tapeworm</name>
    <dbReference type="NCBI Taxonomy" id="70667"/>
    <lineage>
        <taxon>Eukaryota</taxon>
        <taxon>Metazoa</taxon>
        <taxon>Spiralia</taxon>
        <taxon>Lophotrochozoa</taxon>
        <taxon>Platyhelminthes</taxon>
        <taxon>Cestoda</taxon>
        <taxon>Eucestoda</taxon>
        <taxon>Diphyllobothriidea</taxon>
        <taxon>Diphyllobothriidae</taxon>
        <taxon>Schistocephalus</taxon>
    </lineage>
</organism>
<name>A0A183TTW9_SCHSO</name>
<protein>
    <submittedName>
        <fullName evidence="1">Perilipin-5</fullName>
    </submittedName>
</protein>
<evidence type="ECO:0000313" key="1">
    <source>
        <dbReference type="WBParaSite" id="SSLN_0002065801-mRNA-1"/>
    </source>
</evidence>